<dbReference type="RefSeq" id="WP_352010494.1">
    <property type="nucleotide sequence ID" value="NZ_JBHSBC010000001.1"/>
</dbReference>
<sequence length="73" mass="8271">MKETDVERVLGRYAGTWSIWRSDTGRWYATRLTRALSRVQLDANLSMTVHADDAEALDELLTEQERMASAAPS</sequence>
<accession>A0ABV8ERN0</accession>
<dbReference type="EMBL" id="JBHSBC010000001">
    <property type="protein sequence ID" value="MFC3978729.1"/>
    <property type="molecule type" value="Genomic_DNA"/>
</dbReference>
<reference evidence="2" key="1">
    <citation type="journal article" date="2019" name="Int. J. Syst. Evol. Microbiol.">
        <title>The Global Catalogue of Microorganisms (GCM) 10K type strain sequencing project: providing services to taxonomists for standard genome sequencing and annotation.</title>
        <authorList>
            <consortium name="The Broad Institute Genomics Platform"/>
            <consortium name="The Broad Institute Genome Sequencing Center for Infectious Disease"/>
            <person name="Wu L."/>
            <person name="Ma J."/>
        </authorList>
    </citation>
    <scope>NUCLEOTIDE SEQUENCE [LARGE SCALE GENOMIC DNA]</scope>
    <source>
        <strain evidence="2">TBRC 7912</strain>
    </source>
</reference>
<evidence type="ECO:0000313" key="2">
    <source>
        <dbReference type="Proteomes" id="UP001595698"/>
    </source>
</evidence>
<keyword evidence="2" id="KW-1185">Reference proteome</keyword>
<dbReference type="Proteomes" id="UP001595698">
    <property type="component" value="Unassembled WGS sequence"/>
</dbReference>
<protein>
    <submittedName>
        <fullName evidence="1">Uncharacterized protein</fullName>
    </submittedName>
</protein>
<organism evidence="1 2">
    <name type="scientific">Streptosporangium jomthongense</name>
    <dbReference type="NCBI Taxonomy" id="1193683"/>
    <lineage>
        <taxon>Bacteria</taxon>
        <taxon>Bacillati</taxon>
        <taxon>Actinomycetota</taxon>
        <taxon>Actinomycetes</taxon>
        <taxon>Streptosporangiales</taxon>
        <taxon>Streptosporangiaceae</taxon>
        <taxon>Streptosporangium</taxon>
    </lineage>
</organism>
<comment type="caution">
    <text evidence="1">The sequence shown here is derived from an EMBL/GenBank/DDBJ whole genome shotgun (WGS) entry which is preliminary data.</text>
</comment>
<gene>
    <name evidence="1" type="ORF">ACFOYY_01240</name>
</gene>
<proteinExistence type="predicted"/>
<name>A0ABV8ERN0_9ACTN</name>
<evidence type="ECO:0000313" key="1">
    <source>
        <dbReference type="EMBL" id="MFC3978729.1"/>
    </source>
</evidence>